<sequence length="203" mass="21729">MLVGFKRLTTQIFDDNGKPKGDPIVIEGKQNKGATTKADISGLSKDPTKVAGSDITYYISRTGVGDVKADLGLLDVPEDEVDLLLGWLASESGISYLGETTEAPYASMLLESSDGHGNVALLGFFRGTFSRDKVSMESLDPSETFKPEADDWSYSAMASDADDETKGQYIGKYAGSDAETISKLRSQVLRTSDTAEVPTPPKA</sequence>
<dbReference type="RefSeq" id="WP_052467297.1">
    <property type="nucleotide sequence ID" value="NZ_AP014680.1"/>
</dbReference>
<organism evidence="2 3">
    <name type="scientific">Paucilactobacillus hokkaidonensis JCM 18461</name>
    <dbReference type="NCBI Taxonomy" id="1291742"/>
    <lineage>
        <taxon>Bacteria</taxon>
        <taxon>Bacillati</taxon>
        <taxon>Bacillota</taxon>
        <taxon>Bacilli</taxon>
        <taxon>Lactobacillales</taxon>
        <taxon>Lactobacillaceae</taxon>
        <taxon>Paucilactobacillus</taxon>
    </lineage>
</organism>
<proteinExistence type="predicted"/>
<feature type="compositionally biased region" description="Polar residues" evidence="1">
    <location>
        <begin position="184"/>
        <end position="194"/>
    </location>
</feature>
<evidence type="ECO:0000256" key="1">
    <source>
        <dbReference type="SAM" id="MobiDB-lite"/>
    </source>
</evidence>
<dbReference type="KEGG" id="lho:LOOC260_109910"/>
<reference evidence="2 3" key="1">
    <citation type="submission" date="2014-11" db="EMBL/GenBank/DDBJ databases">
        <title>Complete genome sequence and analysis of Lactobacillus hokkaidonensis LOOC260T.</title>
        <authorList>
            <person name="Tanizawa Y."/>
            <person name="Tohno M."/>
            <person name="Kaminuma E."/>
            <person name="Nakamura Y."/>
            <person name="Arita M."/>
        </authorList>
    </citation>
    <scope>NUCLEOTIDE SEQUENCE [LARGE SCALE GENOMIC DNA]</scope>
    <source>
        <strain evidence="2 3">LOOC260</strain>
    </source>
</reference>
<dbReference type="Proteomes" id="UP000031620">
    <property type="component" value="Chromosome"/>
</dbReference>
<dbReference type="EMBL" id="AP014680">
    <property type="protein sequence ID" value="BAP85530.1"/>
    <property type="molecule type" value="Genomic_DNA"/>
</dbReference>
<protein>
    <submittedName>
        <fullName evidence="2">Putative phage major tail protein</fullName>
    </submittedName>
</protein>
<dbReference type="InterPro" id="IPR006724">
    <property type="entry name" value="Phage_TTP"/>
</dbReference>
<accession>A0A0A1GU70</accession>
<dbReference type="Pfam" id="PF04630">
    <property type="entry name" value="Phage_TTP_1"/>
    <property type="match status" value="1"/>
</dbReference>
<name>A0A0A1GU70_9LACO</name>
<dbReference type="HOGENOM" id="CLU_112475_1_0_9"/>
<dbReference type="AlphaFoldDB" id="A0A0A1GU70"/>
<dbReference type="NCBIfam" id="TIGR01603">
    <property type="entry name" value="maj_tail_phi13"/>
    <property type="match status" value="1"/>
</dbReference>
<evidence type="ECO:0000313" key="2">
    <source>
        <dbReference type="EMBL" id="BAP85530.1"/>
    </source>
</evidence>
<gene>
    <name evidence="2" type="ORF">LOOC260_109910</name>
</gene>
<evidence type="ECO:0000313" key="3">
    <source>
        <dbReference type="Proteomes" id="UP000031620"/>
    </source>
</evidence>
<feature type="region of interest" description="Disordered" evidence="1">
    <location>
        <begin position="184"/>
        <end position="203"/>
    </location>
</feature>
<dbReference type="STRING" id="1291742.LOOC260_109910"/>
<dbReference type="InterPro" id="IPR006490">
    <property type="entry name" value="Maj_tail_phi13"/>
</dbReference>